<evidence type="ECO:0000313" key="1">
    <source>
        <dbReference type="EMBL" id="KAF2477228.1"/>
    </source>
</evidence>
<sequence>MSGFEVMGLISATISCIDASAQLYTAIQNTSHLPGAFKDAAQRLPLVKDTLVTIETRLNKTGLDKIANESISIVIKGCKEKAERLADILEQVAAQSEATRIEKYRLAVRRLGKENTVEVLMTGLLEDVHLLAAHDAVRAVGDDKMDELMAAIKELSRVPPSAPAGPVFTYQGVGDQMNNTGSGTQNINKGAGQMNSAGTIYVGLSSSLAY</sequence>
<accession>A0ACB6RD09</accession>
<proteinExistence type="predicted"/>
<dbReference type="EMBL" id="MU003493">
    <property type="protein sequence ID" value="KAF2477228.1"/>
    <property type="molecule type" value="Genomic_DNA"/>
</dbReference>
<evidence type="ECO:0000313" key="2">
    <source>
        <dbReference type="Proteomes" id="UP000799755"/>
    </source>
</evidence>
<reference evidence="1" key="1">
    <citation type="journal article" date="2020" name="Stud. Mycol.">
        <title>101 Dothideomycetes genomes: a test case for predicting lifestyles and emergence of pathogens.</title>
        <authorList>
            <person name="Haridas S."/>
            <person name="Albert R."/>
            <person name="Binder M."/>
            <person name="Bloem J."/>
            <person name="Labutti K."/>
            <person name="Salamov A."/>
            <person name="Andreopoulos B."/>
            <person name="Baker S."/>
            <person name="Barry K."/>
            <person name="Bills G."/>
            <person name="Bluhm B."/>
            <person name="Cannon C."/>
            <person name="Castanera R."/>
            <person name="Culley D."/>
            <person name="Daum C."/>
            <person name="Ezra D."/>
            <person name="Gonzalez J."/>
            <person name="Henrissat B."/>
            <person name="Kuo A."/>
            <person name="Liang C."/>
            <person name="Lipzen A."/>
            <person name="Lutzoni F."/>
            <person name="Magnuson J."/>
            <person name="Mondo S."/>
            <person name="Nolan M."/>
            <person name="Ohm R."/>
            <person name="Pangilinan J."/>
            <person name="Park H.-J."/>
            <person name="Ramirez L."/>
            <person name="Alfaro M."/>
            <person name="Sun H."/>
            <person name="Tritt A."/>
            <person name="Yoshinaga Y."/>
            <person name="Zwiers L.-H."/>
            <person name="Turgeon B."/>
            <person name="Goodwin S."/>
            <person name="Spatafora J."/>
            <person name="Crous P."/>
            <person name="Grigoriev I."/>
        </authorList>
    </citation>
    <scope>NUCLEOTIDE SEQUENCE</scope>
    <source>
        <strain evidence="1">ATCC 200398</strain>
    </source>
</reference>
<gene>
    <name evidence="1" type="ORF">BDR25DRAFT_300238</name>
</gene>
<dbReference type="Proteomes" id="UP000799755">
    <property type="component" value="Unassembled WGS sequence"/>
</dbReference>
<name>A0ACB6RD09_9PLEO</name>
<organism evidence="1 2">
    <name type="scientific">Lindgomyces ingoldianus</name>
    <dbReference type="NCBI Taxonomy" id="673940"/>
    <lineage>
        <taxon>Eukaryota</taxon>
        <taxon>Fungi</taxon>
        <taxon>Dikarya</taxon>
        <taxon>Ascomycota</taxon>
        <taxon>Pezizomycotina</taxon>
        <taxon>Dothideomycetes</taxon>
        <taxon>Pleosporomycetidae</taxon>
        <taxon>Pleosporales</taxon>
        <taxon>Lindgomycetaceae</taxon>
        <taxon>Lindgomyces</taxon>
    </lineage>
</organism>
<protein>
    <submittedName>
        <fullName evidence="1">SesA protein</fullName>
    </submittedName>
</protein>
<comment type="caution">
    <text evidence="1">The sequence shown here is derived from an EMBL/GenBank/DDBJ whole genome shotgun (WGS) entry which is preliminary data.</text>
</comment>
<keyword evidence="2" id="KW-1185">Reference proteome</keyword>